<proteinExistence type="predicted"/>
<dbReference type="EMBL" id="LT594629">
    <property type="protein sequence ID" value="SCN12138.1"/>
    <property type="molecule type" value="Genomic_DNA"/>
</dbReference>
<protein>
    <submittedName>
        <fullName evidence="2">Succinate dehydrogenase subunit 4, putative</fullName>
    </submittedName>
</protein>
<keyword evidence="1" id="KW-1133">Transmembrane helix</keyword>
<dbReference type="GeneID" id="39868245"/>
<keyword evidence="5" id="KW-1185">Reference proteome</keyword>
<dbReference type="VEuPathDB" id="PlasmoDB:PmUG01_08026300"/>
<evidence type="ECO:0000313" key="2">
    <source>
        <dbReference type="EMBL" id="SBT79172.1"/>
    </source>
</evidence>
<organism evidence="2 4">
    <name type="scientific">Plasmodium malariae</name>
    <dbReference type="NCBI Taxonomy" id="5858"/>
    <lineage>
        <taxon>Eukaryota</taxon>
        <taxon>Sar</taxon>
        <taxon>Alveolata</taxon>
        <taxon>Apicomplexa</taxon>
        <taxon>Aconoidasida</taxon>
        <taxon>Haemosporida</taxon>
        <taxon>Plasmodiidae</taxon>
        <taxon>Plasmodium</taxon>
        <taxon>Plasmodium (Plasmodium)</taxon>
    </lineage>
</organism>
<keyword evidence="1" id="KW-0812">Transmembrane</keyword>
<evidence type="ECO:0000313" key="4">
    <source>
        <dbReference type="Proteomes" id="UP000219799"/>
    </source>
</evidence>
<dbReference type="Proteomes" id="UP000219799">
    <property type="component" value="Chromosome 8"/>
</dbReference>
<feature type="transmembrane region" description="Helical" evidence="1">
    <location>
        <begin position="73"/>
        <end position="94"/>
    </location>
</feature>
<accession>A0A1D3PB33</accession>
<evidence type="ECO:0000256" key="1">
    <source>
        <dbReference type="SAM" id="Phobius"/>
    </source>
</evidence>
<dbReference type="Proteomes" id="UP000219813">
    <property type="component" value="Chromosome 8"/>
</dbReference>
<reference evidence="4 5" key="1">
    <citation type="submission" date="2016-06" db="EMBL/GenBank/DDBJ databases">
        <authorList>
            <consortium name="Pathogen Informatics"/>
        </authorList>
    </citation>
    <scope>NUCLEOTIDE SEQUENCE [LARGE SCALE GENOMIC DNA]</scope>
    <source>
        <strain evidence="2">PmlGA01</strain>
    </source>
</reference>
<evidence type="ECO:0000313" key="5">
    <source>
        <dbReference type="Proteomes" id="UP000219813"/>
    </source>
</evidence>
<dbReference type="EMBL" id="LT594496">
    <property type="protein sequence ID" value="SBT79172.1"/>
    <property type="molecule type" value="Genomic_DNA"/>
</dbReference>
<dbReference type="OrthoDB" id="370269at2759"/>
<gene>
    <name evidence="2" type="primary">SDH4</name>
    <name evidence="2" type="ORF">PMLGA01_080013400</name>
    <name evidence="3" type="ORF">PMUG01_08026300</name>
</gene>
<dbReference type="RefSeq" id="XP_028861109.1">
    <property type="nucleotide sequence ID" value="XM_029004418.1"/>
</dbReference>
<accession>A0A1C3KY50</accession>
<dbReference type="OMA" id="INWIYFE"/>
<dbReference type="KEGG" id="pmal:PMUG01_08026300"/>
<feature type="transmembrane region" description="Helical" evidence="1">
    <location>
        <begin position="37"/>
        <end position="57"/>
    </location>
</feature>
<sequence>MKFKLPLGKKKKGFECSIFGSGKSVLSKLFGSGIDKYFKAVNISIILMFVTVLHYIYSFNIRNVKNKDRNILYMYYGFLVCLVGFAISINWIYFEYSKNKKKSFSPLDVKMVSKKKN</sequence>
<keyword evidence="1" id="KW-0472">Membrane</keyword>
<name>A0A1C3KY50_PLAMA</name>
<evidence type="ECO:0000313" key="3">
    <source>
        <dbReference type="EMBL" id="SCN12138.1"/>
    </source>
</evidence>
<dbReference type="AlphaFoldDB" id="A0A1C3KY50"/>